<dbReference type="Gene3D" id="2.60.20.10">
    <property type="entry name" value="Crystallins"/>
    <property type="match status" value="1"/>
</dbReference>
<proteinExistence type="predicted"/>
<protein>
    <recommendedName>
        <fullName evidence="3">SCP domain-containing protein</fullName>
    </recommendedName>
</protein>
<evidence type="ECO:0008006" key="3">
    <source>
        <dbReference type="Google" id="ProtNLM"/>
    </source>
</evidence>
<dbReference type="RefSeq" id="WP_253053831.1">
    <property type="nucleotide sequence ID" value="NZ_CP159290.1"/>
</dbReference>
<dbReference type="AlphaFoldDB" id="A0AAU8G281"/>
<reference evidence="2" key="1">
    <citation type="submission" date="2024-06" db="EMBL/GenBank/DDBJ databases">
        <title>Complete genome sequence of the cellulolytic actinobacterium, Cellulosimicrobium ES-005.</title>
        <authorList>
            <person name="Matthews C.T."/>
            <person name="Underwood K.D."/>
            <person name="Ghanchi K.M."/>
            <person name="Fields S.D."/>
            <person name="Gardner S.G."/>
        </authorList>
    </citation>
    <scope>NUCLEOTIDE SEQUENCE</scope>
    <source>
        <strain evidence="2">ES-005</strain>
    </source>
</reference>
<feature type="chain" id="PRO_5043885376" description="SCP domain-containing protein" evidence="1">
    <location>
        <begin position="30"/>
        <end position="244"/>
    </location>
</feature>
<keyword evidence="1" id="KW-0732">Signal</keyword>
<dbReference type="InterPro" id="IPR011024">
    <property type="entry name" value="G_crystallin-like"/>
</dbReference>
<feature type="signal peptide" evidence="1">
    <location>
        <begin position="1"/>
        <end position="29"/>
    </location>
</feature>
<organism evidence="2">
    <name type="scientific">Cellulosimicrobium sp. ES-005</name>
    <dbReference type="NCBI Taxonomy" id="3163031"/>
    <lineage>
        <taxon>Bacteria</taxon>
        <taxon>Bacillati</taxon>
        <taxon>Actinomycetota</taxon>
        <taxon>Actinomycetes</taxon>
        <taxon>Micrococcales</taxon>
        <taxon>Promicromonosporaceae</taxon>
        <taxon>Cellulosimicrobium</taxon>
    </lineage>
</organism>
<evidence type="ECO:0000313" key="2">
    <source>
        <dbReference type="EMBL" id="XCH30512.1"/>
    </source>
</evidence>
<accession>A0AAU8G281</accession>
<sequence length="244" mass="24607">MTRSSLRVLSAALVAGVVATAAVASPALASEPDLRVVTWDRTATTDPTADAASDAQVSSGESCAVQAQPLLPGQDPATLPPAPEVCFDSLEEALEFASGGDVAAARLADATPAEVEGLVAELNASAVAGSGLGTTARATTAAASSLVLGVLWRDANYKGASKVLYGSGTNGCYGGSTYGFPNLANLLMNNVVSSATTYAGCWVTLYDSYSYAGAKKNCTPHCATLGTFDNKASSVVYRPVGQLG</sequence>
<gene>
    <name evidence="2" type="ORF">ABRQ22_02125</name>
</gene>
<evidence type="ECO:0000256" key="1">
    <source>
        <dbReference type="SAM" id="SignalP"/>
    </source>
</evidence>
<dbReference type="SUPFAM" id="SSF49695">
    <property type="entry name" value="gamma-Crystallin-like"/>
    <property type="match status" value="1"/>
</dbReference>
<name>A0AAU8G281_9MICO</name>
<dbReference type="EMBL" id="CP159290">
    <property type="protein sequence ID" value="XCH30512.1"/>
    <property type="molecule type" value="Genomic_DNA"/>
</dbReference>